<evidence type="ECO:0000313" key="1">
    <source>
        <dbReference type="EMBL" id="KAK9531036.1"/>
    </source>
</evidence>
<organism evidence="1 2">
    <name type="scientific">Zoarces viviparus</name>
    <name type="common">Viviparous eelpout</name>
    <name type="synonym">Blennius viviparus</name>
    <dbReference type="NCBI Taxonomy" id="48416"/>
    <lineage>
        <taxon>Eukaryota</taxon>
        <taxon>Metazoa</taxon>
        <taxon>Chordata</taxon>
        <taxon>Craniata</taxon>
        <taxon>Vertebrata</taxon>
        <taxon>Euteleostomi</taxon>
        <taxon>Actinopterygii</taxon>
        <taxon>Neopterygii</taxon>
        <taxon>Teleostei</taxon>
        <taxon>Neoteleostei</taxon>
        <taxon>Acanthomorphata</taxon>
        <taxon>Eupercaria</taxon>
        <taxon>Perciformes</taxon>
        <taxon>Cottioidei</taxon>
        <taxon>Zoarcales</taxon>
        <taxon>Zoarcidae</taxon>
        <taxon>Zoarcinae</taxon>
        <taxon>Zoarces</taxon>
    </lineage>
</organism>
<sequence>MNVNQPTIDKRWPALILERQIRAEFKRVVTTGLLECFLDELDGLVPRLLEVYKAATMSGKKQALKYILNCLEKDDTNERRTAALLGLPHYISEDPADIIRINKLLRYKL</sequence>
<accession>A0AAW1F7Y5</accession>
<name>A0AAW1F7Y5_ZOAVI</name>
<proteinExistence type="predicted"/>
<dbReference type="Proteomes" id="UP001488805">
    <property type="component" value="Unassembled WGS sequence"/>
</dbReference>
<dbReference type="AlphaFoldDB" id="A0AAW1F7Y5"/>
<dbReference type="EMBL" id="JBCEZU010000089">
    <property type="protein sequence ID" value="KAK9531036.1"/>
    <property type="molecule type" value="Genomic_DNA"/>
</dbReference>
<gene>
    <name evidence="1" type="ORF">VZT92_010487</name>
</gene>
<reference evidence="1 2" key="1">
    <citation type="journal article" date="2024" name="Genome Biol. Evol.">
        <title>Chromosome-level genome assembly of the viviparous eelpout Zoarces viviparus.</title>
        <authorList>
            <person name="Fuhrmann N."/>
            <person name="Brasseur M.V."/>
            <person name="Bakowski C.E."/>
            <person name="Podsiadlowski L."/>
            <person name="Prost S."/>
            <person name="Krehenwinkel H."/>
            <person name="Mayer C."/>
        </authorList>
    </citation>
    <scope>NUCLEOTIDE SEQUENCE [LARGE SCALE GENOMIC DNA]</scope>
    <source>
        <strain evidence="1">NO-MEL_2022_Ind0_liver</strain>
    </source>
</reference>
<evidence type="ECO:0000313" key="2">
    <source>
        <dbReference type="Proteomes" id="UP001488805"/>
    </source>
</evidence>
<comment type="caution">
    <text evidence="1">The sequence shown here is derived from an EMBL/GenBank/DDBJ whole genome shotgun (WGS) entry which is preliminary data.</text>
</comment>
<protein>
    <submittedName>
        <fullName evidence="1">Uncharacterized protein</fullName>
    </submittedName>
</protein>
<keyword evidence="2" id="KW-1185">Reference proteome</keyword>